<gene>
    <name evidence="2" type="ORF">BU23DRAFT_575760</name>
</gene>
<feature type="compositionally biased region" description="Polar residues" evidence="1">
    <location>
        <begin position="8"/>
        <end position="21"/>
    </location>
</feature>
<reference evidence="2" key="1">
    <citation type="journal article" date="2020" name="Stud. Mycol.">
        <title>101 Dothideomycetes genomes: a test case for predicting lifestyles and emergence of pathogens.</title>
        <authorList>
            <person name="Haridas S."/>
            <person name="Albert R."/>
            <person name="Binder M."/>
            <person name="Bloem J."/>
            <person name="Labutti K."/>
            <person name="Salamov A."/>
            <person name="Andreopoulos B."/>
            <person name="Baker S."/>
            <person name="Barry K."/>
            <person name="Bills G."/>
            <person name="Bluhm B."/>
            <person name="Cannon C."/>
            <person name="Castanera R."/>
            <person name="Culley D."/>
            <person name="Daum C."/>
            <person name="Ezra D."/>
            <person name="Gonzalez J."/>
            <person name="Henrissat B."/>
            <person name="Kuo A."/>
            <person name="Liang C."/>
            <person name="Lipzen A."/>
            <person name="Lutzoni F."/>
            <person name="Magnuson J."/>
            <person name="Mondo S."/>
            <person name="Nolan M."/>
            <person name="Ohm R."/>
            <person name="Pangilinan J."/>
            <person name="Park H.-J."/>
            <person name="Ramirez L."/>
            <person name="Alfaro M."/>
            <person name="Sun H."/>
            <person name="Tritt A."/>
            <person name="Yoshinaga Y."/>
            <person name="Zwiers L.-H."/>
            <person name="Turgeon B."/>
            <person name="Goodwin S."/>
            <person name="Spatafora J."/>
            <person name="Crous P."/>
            <person name="Grigoriev I."/>
        </authorList>
    </citation>
    <scope>NUCLEOTIDE SEQUENCE</scope>
    <source>
        <strain evidence="2">CBS 107.79</strain>
    </source>
</reference>
<protein>
    <submittedName>
        <fullName evidence="2">Uncharacterized protein</fullName>
    </submittedName>
</protein>
<feature type="region of interest" description="Disordered" evidence="1">
    <location>
        <begin position="1"/>
        <end position="24"/>
    </location>
</feature>
<evidence type="ECO:0000313" key="2">
    <source>
        <dbReference type="EMBL" id="KAF1964333.1"/>
    </source>
</evidence>
<dbReference type="Proteomes" id="UP000800036">
    <property type="component" value="Unassembled WGS sequence"/>
</dbReference>
<evidence type="ECO:0000313" key="3">
    <source>
        <dbReference type="Proteomes" id="UP000800036"/>
    </source>
</evidence>
<keyword evidence="3" id="KW-1185">Reference proteome</keyword>
<evidence type="ECO:0000256" key="1">
    <source>
        <dbReference type="SAM" id="MobiDB-lite"/>
    </source>
</evidence>
<dbReference type="OrthoDB" id="185175at2759"/>
<sequence>MYTPLSLPPTQSNRQPMTSSAMPHYWNPDEERLVAEHCSQVMYGVTLNGERLFAPSGPRLLHQFPHFAQHHDLSDAALPECSAHAPQMIWYLDKATEGDEIYARTCSEWHAEWVQAERRQQHWTPTMCEDGHRTPSVLTQPANIDMATHEKKAKEVTLSYWASDEEAPEGARIQHEKARWMNLARAAMCRIKPDPQTATL</sequence>
<name>A0A6A5UGK6_9PLEO</name>
<dbReference type="AlphaFoldDB" id="A0A6A5UGK6"/>
<accession>A0A6A5UGK6</accession>
<dbReference type="EMBL" id="ML976792">
    <property type="protein sequence ID" value="KAF1964333.1"/>
    <property type="molecule type" value="Genomic_DNA"/>
</dbReference>
<proteinExistence type="predicted"/>
<organism evidence="2 3">
    <name type="scientific">Bimuria novae-zelandiae CBS 107.79</name>
    <dbReference type="NCBI Taxonomy" id="1447943"/>
    <lineage>
        <taxon>Eukaryota</taxon>
        <taxon>Fungi</taxon>
        <taxon>Dikarya</taxon>
        <taxon>Ascomycota</taxon>
        <taxon>Pezizomycotina</taxon>
        <taxon>Dothideomycetes</taxon>
        <taxon>Pleosporomycetidae</taxon>
        <taxon>Pleosporales</taxon>
        <taxon>Massarineae</taxon>
        <taxon>Didymosphaeriaceae</taxon>
        <taxon>Bimuria</taxon>
    </lineage>
</organism>